<dbReference type="PANTHER" id="PTHR10539">
    <property type="entry name" value="26S PROTEASOME NON-ATPASE REGULATORY SUBUNIT 13"/>
    <property type="match status" value="1"/>
</dbReference>
<dbReference type="Ensembl" id="ENSCINT00000013974.3">
    <property type="protein sequence ID" value="ENSCINP00000013974.3"/>
    <property type="gene ID" value="ENSCING00000006810.3"/>
</dbReference>
<proteinExistence type="inferred from homology"/>
<organism evidence="10 11">
    <name type="scientific">Ciona intestinalis</name>
    <name type="common">Transparent sea squirt</name>
    <name type="synonym">Ascidia intestinalis</name>
    <dbReference type="NCBI Taxonomy" id="7719"/>
    <lineage>
        <taxon>Eukaryota</taxon>
        <taxon>Metazoa</taxon>
        <taxon>Chordata</taxon>
        <taxon>Tunicata</taxon>
        <taxon>Ascidiacea</taxon>
        <taxon>Phlebobranchia</taxon>
        <taxon>Cionidae</taxon>
        <taxon>Ciona</taxon>
    </lineage>
</organism>
<accession>F6UMM5</accession>
<reference evidence="10" key="2">
    <citation type="journal article" date="2008" name="Genome Biol.">
        <title>Improved genome assembly and evidence-based global gene model set for the chordate Ciona intestinalis: new insight into intron and operon populations.</title>
        <authorList>
            <person name="Satou Y."/>
            <person name="Mineta K."/>
            <person name="Ogasawara M."/>
            <person name="Sasakura Y."/>
            <person name="Shoguchi E."/>
            <person name="Ueno K."/>
            <person name="Yamada L."/>
            <person name="Matsumoto J."/>
            <person name="Wasserscheid J."/>
            <person name="Dewar K."/>
            <person name="Wiley G.B."/>
            <person name="Macmil S.L."/>
            <person name="Roe B.A."/>
            <person name="Zeller R.W."/>
            <person name="Hastings K.E."/>
            <person name="Lemaire P."/>
            <person name="Lindquist E."/>
            <person name="Endo T."/>
            <person name="Hotta K."/>
            <person name="Inaba K."/>
        </authorList>
    </citation>
    <scope>NUCLEOTIDE SEQUENCE [LARGE SCALE GENOMIC DNA]</scope>
    <source>
        <strain evidence="10">wild type</strain>
    </source>
</reference>
<keyword evidence="5" id="KW-0647">Proteasome</keyword>
<dbReference type="GO" id="GO:0006511">
    <property type="term" value="P:ubiquitin-dependent protein catabolic process"/>
    <property type="evidence" value="ECO:0000318"/>
    <property type="project" value="GO_Central"/>
</dbReference>
<dbReference type="InterPro" id="IPR036390">
    <property type="entry name" value="WH_DNA-bd_sf"/>
</dbReference>
<keyword evidence="11" id="KW-1185">Reference proteome</keyword>
<dbReference type="Pfam" id="PF01399">
    <property type="entry name" value="PCI"/>
    <property type="match status" value="1"/>
</dbReference>
<dbReference type="GO" id="GO:0005634">
    <property type="term" value="C:nucleus"/>
    <property type="evidence" value="ECO:0000318"/>
    <property type="project" value="GO_Central"/>
</dbReference>
<sequence>EDFLKEFNTSGLPAEALEEFKQIEELYTKKLWHQLTESLVRFVKYDCFKQGTMLLDIYKHFISDFESKINPLALMEMLCPFNLFYVFTDSAEALAFLEKIKEKSKANLEAKLLCLTAIGNIHLLGNNFEATKKVMEECEAILGDLTGISSVHGRYYELCSNYHQILSHHNEYYKDALRYLGCTDLDTISVPEQQERAFNLGLAGILGDKVFNFGELLQHPVLDSLKDTPRQWLIDLLLTFNSGDIEQLNQLRPYWSAQPDLIANELKLKQKIMLLCLMEMTFARPSNNRHLKFTEIATNTGIPVEEVEILAMKAMSLGLVQGTIDQVEEEIHMQWVQPRVLDKQQVGKMKGKLSTWCNDVLSMESLVSSNAQEILT</sequence>
<evidence type="ECO:0000313" key="10">
    <source>
        <dbReference type="Ensembl" id="ENSCINP00000013974.3"/>
    </source>
</evidence>
<dbReference type="GeneTree" id="ENSGT00390000001802"/>
<reference evidence="10" key="3">
    <citation type="submission" date="2025-08" db="UniProtKB">
        <authorList>
            <consortium name="Ensembl"/>
        </authorList>
    </citation>
    <scope>IDENTIFICATION</scope>
</reference>
<comment type="subunit">
    <text evidence="3">Component of the 19S proteasome regulatory particle complex. The 26S proteasome consists of a 20S core particle (CP) and two 19S regulatory subunits (RP). The regulatory particle is made of a lid composed of 9 subunits including PSMD13, a base containing 6 ATPases and few additional components.</text>
</comment>
<protein>
    <recommendedName>
        <fullName evidence="4">26S proteasome non-ATPase regulatory subunit 13</fullName>
    </recommendedName>
    <alternativeName>
        <fullName evidence="6">26S proteasome regulatory subunit RPN9</fullName>
    </alternativeName>
    <alternativeName>
        <fullName evidence="8">26S proteasome regulatory subunit S11</fullName>
    </alternativeName>
    <alternativeName>
        <fullName evidence="7">26S proteasome regulatory subunit p40.5</fullName>
    </alternativeName>
</protein>
<feature type="domain" description="PCI" evidence="9">
    <location>
        <begin position="171"/>
        <end position="338"/>
    </location>
</feature>
<comment type="function">
    <text evidence="1">Component of the 26S proteasome, a multiprotein complex involved in the ATP-dependent degradation of ubiquitinated proteins. This complex plays a key role in the maintenance of protein homeostasis by removing misfolded or damaged proteins, which could impair cellular functions, and by removing proteins whose functions are no longer required. Therefore, the proteasome participates in numerous cellular processes, including cell cycle progression, apoptosis, or DNA damage repair.</text>
</comment>
<dbReference type="Pfam" id="PF22037">
    <property type="entry name" value="PSD13_N"/>
    <property type="match status" value="1"/>
</dbReference>
<evidence type="ECO:0000256" key="7">
    <source>
        <dbReference type="ARBA" id="ARBA00031303"/>
    </source>
</evidence>
<evidence type="ECO:0000256" key="2">
    <source>
        <dbReference type="ARBA" id="ARBA00006207"/>
    </source>
</evidence>
<dbReference type="HOGENOM" id="CLU_042989_0_0_1"/>
<name>F6UMM5_CIOIN</name>
<dbReference type="SUPFAM" id="SSF46785">
    <property type="entry name" value="Winged helix' DNA-binding domain"/>
    <property type="match status" value="1"/>
</dbReference>
<evidence type="ECO:0000256" key="5">
    <source>
        <dbReference type="ARBA" id="ARBA00022942"/>
    </source>
</evidence>
<dbReference type="InterPro" id="IPR054179">
    <property type="entry name" value="PSD13_N"/>
</dbReference>
<reference evidence="11" key="1">
    <citation type="journal article" date="2002" name="Science">
        <title>The draft genome of Ciona intestinalis: insights into chordate and vertebrate origins.</title>
        <authorList>
            <person name="Dehal P."/>
            <person name="Satou Y."/>
            <person name="Campbell R.K."/>
            <person name="Chapman J."/>
            <person name="Degnan B."/>
            <person name="De Tomaso A."/>
            <person name="Davidson B."/>
            <person name="Di Gregorio A."/>
            <person name="Gelpke M."/>
            <person name="Goodstein D.M."/>
            <person name="Harafuji N."/>
            <person name="Hastings K.E."/>
            <person name="Ho I."/>
            <person name="Hotta K."/>
            <person name="Huang W."/>
            <person name="Kawashima T."/>
            <person name="Lemaire P."/>
            <person name="Martinez D."/>
            <person name="Meinertzhagen I.A."/>
            <person name="Necula S."/>
            <person name="Nonaka M."/>
            <person name="Putnam N."/>
            <person name="Rash S."/>
            <person name="Saiga H."/>
            <person name="Satake M."/>
            <person name="Terry A."/>
            <person name="Yamada L."/>
            <person name="Wang H.G."/>
            <person name="Awazu S."/>
            <person name="Azumi K."/>
            <person name="Boore J."/>
            <person name="Branno M."/>
            <person name="Chin-Bow S."/>
            <person name="DeSantis R."/>
            <person name="Doyle S."/>
            <person name="Francino P."/>
            <person name="Keys D.N."/>
            <person name="Haga S."/>
            <person name="Hayashi H."/>
            <person name="Hino K."/>
            <person name="Imai K.S."/>
            <person name="Inaba K."/>
            <person name="Kano S."/>
            <person name="Kobayashi K."/>
            <person name="Kobayashi M."/>
            <person name="Lee B.I."/>
            <person name="Makabe K.W."/>
            <person name="Manohar C."/>
            <person name="Matassi G."/>
            <person name="Medina M."/>
            <person name="Mochizuki Y."/>
            <person name="Mount S."/>
            <person name="Morishita T."/>
            <person name="Miura S."/>
            <person name="Nakayama A."/>
            <person name="Nishizaka S."/>
            <person name="Nomoto H."/>
            <person name="Ohta F."/>
            <person name="Oishi K."/>
            <person name="Rigoutsos I."/>
            <person name="Sano M."/>
            <person name="Sasaki A."/>
            <person name="Sasakura Y."/>
            <person name="Shoguchi E."/>
            <person name="Shin-i T."/>
            <person name="Spagnuolo A."/>
            <person name="Stainier D."/>
            <person name="Suzuki M.M."/>
            <person name="Tassy O."/>
            <person name="Takatori N."/>
            <person name="Tokuoka M."/>
            <person name="Yagi K."/>
            <person name="Yoshizaki F."/>
            <person name="Wada S."/>
            <person name="Zhang C."/>
            <person name="Hyatt P.D."/>
            <person name="Larimer F."/>
            <person name="Detter C."/>
            <person name="Doggett N."/>
            <person name="Glavina T."/>
            <person name="Hawkins T."/>
            <person name="Richardson P."/>
            <person name="Lucas S."/>
            <person name="Kohara Y."/>
            <person name="Levine M."/>
            <person name="Satoh N."/>
            <person name="Rokhsar D.S."/>
        </authorList>
    </citation>
    <scope>NUCLEOTIDE SEQUENCE [LARGE SCALE GENOMIC DNA]</scope>
</reference>
<reference evidence="10" key="4">
    <citation type="submission" date="2025-09" db="UniProtKB">
        <authorList>
            <consortium name="Ensembl"/>
        </authorList>
    </citation>
    <scope>IDENTIFICATION</scope>
</reference>
<dbReference type="STRING" id="7719.ENSCINP00000013974"/>
<evidence type="ECO:0000256" key="1">
    <source>
        <dbReference type="ARBA" id="ARBA00002362"/>
    </source>
</evidence>
<evidence type="ECO:0000256" key="6">
    <source>
        <dbReference type="ARBA" id="ARBA00029749"/>
    </source>
</evidence>
<evidence type="ECO:0000259" key="9">
    <source>
        <dbReference type="PROSITE" id="PS50250"/>
    </source>
</evidence>
<dbReference type="FunCoup" id="F6UMM5">
    <property type="interactions" value="1160"/>
</dbReference>
<dbReference type="InParanoid" id="F6UMM5"/>
<evidence type="ECO:0000313" key="11">
    <source>
        <dbReference type="Proteomes" id="UP000008144"/>
    </source>
</evidence>
<dbReference type="GO" id="GO:0005198">
    <property type="term" value="F:structural molecule activity"/>
    <property type="evidence" value="ECO:0000318"/>
    <property type="project" value="GO_Central"/>
</dbReference>
<dbReference type="InterPro" id="IPR035298">
    <property type="entry name" value="PSMD13"/>
</dbReference>
<evidence type="ECO:0000256" key="4">
    <source>
        <dbReference type="ARBA" id="ARBA00015732"/>
    </source>
</evidence>
<dbReference type="Proteomes" id="UP000008144">
    <property type="component" value="Chromosome 2"/>
</dbReference>
<dbReference type="GO" id="GO:0005829">
    <property type="term" value="C:cytosol"/>
    <property type="evidence" value="ECO:0000318"/>
    <property type="project" value="GO_Central"/>
</dbReference>
<evidence type="ECO:0000256" key="3">
    <source>
        <dbReference type="ARBA" id="ARBA00011441"/>
    </source>
</evidence>
<dbReference type="GO" id="GO:0008541">
    <property type="term" value="C:proteasome regulatory particle, lid subcomplex"/>
    <property type="evidence" value="ECO:0000318"/>
    <property type="project" value="GO_Central"/>
</dbReference>
<evidence type="ECO:0000256" key="8">
    <source>
        <dbReference type="ARBA" id="ARBA00032323"/>
    </source>
</evidence>
<dbReference type="AlphaFoldDB" id="F6UMM5"/>
<dbReference type="EMBL" id="EAAA01001573">
    <property type="status" value="NOT_ANNOTATED_CDS"/>
    <property type="molecule type" value="Genomic_DNA"/>
</dbReference>
<dbReference type="InterPro" id="IPR000717">
    <property type="entry name" value="PCI_dom"/>
</dbReference>
<dbReference type="PROSITE" id="PS50250">
    <property type="entry name" value="PCI"/>
    <property type="match status" value="1"/>
</dbReference>
<dbReference type="OMA" id="ANKRTIT"/>
<dbReference type="SMART" id="SM00088">
    <property type="entry name" value="PINT"/>
    <property type="match status" value="1"/>
</dbReference>
<gene>
    <name evidence="10" type="primary">LOC100184104</name>
</gene>
<dbReference type="PANTHER" id="PTHR10539:SF0">
    <property type="entry name" value="26S PROTEASOME NON-ATPASE REGULATORY SUBUNIT 13"/>
    <property type="match status" value="1"/>
</dbReference>
<comment type="similarity">
    <text evidence="2">Belongs to the proteasome subunit S11 family.</text>
</comment>